<comment type="caution">
    <text evidence="1">The sequence shown here is derived from an EMBL/GenBank/DDBJ whole genome shotgun (WGS) entry which is preliminary data.</text>
</comment>
<proteinExistence type="predicted"/>
<dbReference type="SUPFAM" id="SSF82185">
    <property type="entry name" value="Histone H3 K4-specific methyltransferase SET7/9 N-terminal domain"/>
    <property type="match status" value="1"/>
</dbReference>
<dbReference type="STRING" id="1236989.JCM15548_12856"/>
<dbReference type="Proteomes" id="UP000032900">
    <property type="component" value="Unassembled WGS sequence"/>
</dbReference>
<protein>
    <submittedName>
        <fullName evidence="1">Uncharacterized protein</fullName>
    </submittedName>
</protein>
<gene>
    <name evidence="1" type="ORF">JCM15548_12856</name>
</gene>
<dbReference type="AlphaFoldDB" id="A0A0E9M0B5"/>
<evidence type="ECO:0000313" key="2">
    <source>
        <dbReference type="Proteomes" id="UP000032900"/>
    </source>
</evidence>
<keyword evidence="2" id="KW-1185">Reference proteome</keyword>
<reference evidence="1 2" key="1">
    <citation type="journal article" date="2015" name="Microbes Environ.">
        <title>Distribution and evolution of nitrogen fixation genes in the phylum bacteroidetes.</title>
        <authorList>
            <person name="Inoue J."/>
            <person name="Oshima K."/>
            <person name="Suda W."/>
            <person name="Sakamoto M."/>
            <person name="Iino T."/>
            <person name="Noda S."/>
            <person name="Hongoh Y."/>
            <person name="Hattori M."/>
            <person name="Ohkuma M."/>
        </authorList>
    </citation>
    <scope>NUCLEOTIDE SEQUENCE [LARGE SCALE GENOMIC DNA]</scope>
    <source>
        <strain evidence="1">JCM 15548</strain>
    </source>
</reference>
<dbReference type="Gene3D" id="3.30.1150.10">
    <property type="match status" value="1"/>
</dbReference>
<dbReference type="SUPFAM" id="SSF74653">
    <property type="entry name" value="TolA/TonB C-terminal domain"/>
    <property type="match status" value="1"/>
</dbReference>
<organism evidence="1 2">
    <name type="scientific">Geofilum rubicundum JCM 15548</name>
    <dbReference type="NCBI Taxonomy" id="1236989"/>
    <lineage>
        <taxon>Bacteria</taxon>
        <taxon>Pseudomonadati</taxon>
        <taxon>Bacteroidota</taxon>
        <taxon>Bacteroidia</taxon>
        <taxon>Marinilabiliales</taxon>
        <taxon>Marinilabiliaceae</taxon>
        <taxon>Geofilum</taxon>
    </lineage>
</organism>
<sequence length="201" mass="23009">MVTFSQVSEVDAQKRRSVLMNGQLIEQYYVSEEDTTLKHGAYQLFYKTHLIESGQFREGQRVGVWTYCNLGNVLEFKYDYDQDSLILIAGGEQQSRLSEESPCMFLGSSLVPYAHISTLVGYPAKAYDKGLEGKVDLFLVISPEGRIIKRYTGPHDPRLLAAPVLKASSSFPDDWLWIPERRNNQKQESIYKITILFELNE</sequence>
<dbReference type="EMBL" id="BAZW01000025">
    <property type="protein sequence ID" value="GAO30570.1"/>
    <property type="molecule type" value="Genomic_DNA"/>
</dbReference>
<name>A0A0E9M0B5_9BACT</name>
<accession>A0A0E9M0B5</accession>
<evidence type="ECO:0000313" key="1">
    <source>
        <dbReference type="EMBL" id="GAO30570.1"/>
    </source>
</evidence>